<evidence type="ECO:0000313" key="1">
    <source>
        <dbReference type="EMBL" id="MBB3208170.1"/>
    </source>
</evidence>
<dbReference type="Proteomes" id="UP000536179">
    <property type="component" value="Unassembled WGS sequence"/>
</dbReference>
<sequence>MIGTEDWIEIGSPRVRIAVSVCGSRTAFRVEEFSRFGLITHYFANCLALAFLTRFFCPALAFS</sequence>
<gene>
    <name evidence="1" type="ORF">FHS27_003997</name>
</gene>
<dbReference type="EMBL" id="JACHXU010000014">
    <property type="protein sequence ID" value="MBB3208170.1"/>
    <property type="molecule type" value="Genomic_DNA"/>
</dbReference>
<protein>
    <submittedName>
        <fullName evidence="1">Uncharacterized protein</fullName>
    </submittedName>
</protein>
<dbReference type="AlphaFoldDB" id="A0A7W5E138"/>
<keyword evidence="2" id="KW-1185">Reference proteome</keyword>
<comment type="caution">
    <text evidence="1">The sequence shown here is derived from an EMBL/GenBank/DDBJ whole genome shotgun (WGS) entry which is preliminary data.</text>
</comment>
<accession>A0A7W5E138</accession>
<organism evidence="1 2">
    <name type="scientific">Aporhodopirellula rubra</name>
    <dbReference type="NCBI Taxonomy" id="980271"/>
    <lineage>
        <taxon>Bacteria</taxon>
        <taxon>Pseudomonadati</taxon>
        <taxon>Planctomycetota</taxon>
        <taxon>Planctomycetia</taxon>
        <taxon>Pirellulales</taxon>
        <taxon>Pirellulaceae</taxon>
        <taxon>Aporhodopirellula</taxon>
    </lineage>
</organism>
<reference evidence="1 2" key="1">
    <citation type="submission" date="2020-08" db="EMBL/GenBank/DDBJ databases">
        <title>Genomic Encyclopedia of Type Strains, Phase III (KMG-III): the genomes of soil and plant-associated and newly described type strains.</title>
        <authorList>
            <person name="Whitman W."/>
        </authorList>
    </citation>
    <scope>NUCLEOTIDE SEQUENCE [LARGE SCALE GENOMIC DNA]</scope>
    <source>
        <strain evidence="1 2">CECT 8075</strain>
    </source>
</reference>
<evidence type="ECO:0000313" key="2">
    <source>
        <dbReference type="Proteomes" id="UP000536179"/>
    </source>
</evidence>
<name>A0A7W5E138_9BACT</name>
<proteinExistence type="predicted"/>